<comment type="caution">
    <text evidence="1">The sequence shown here is derived from an EMBL/GenBank/DDBJ whole genome shotgun (WGS) entry which is preliminary data.</text>
</comment>
<accession>A0A813ECP2</accession>
<dbReference type="AlphaFoldDB" id="A0A813ECP2"/>
<dbReference type="EMBL" id="CAJNNV010010639">
    <property type="protein sequence ID" value="CAE8598873.1"/>
    <property type="molecule type" value="Genomic_DNA"/>
</dbReference>
<protein>
    <submittedName>
        <fullName evidence="1">Uncharacterized protein</fullName>
    </submittedName>
</protein>
<evidence type="ECO:0000313" key="2">
    <source>
        <dbReference type="Proteomes" id="UP000654075"/>
    </source>
</evidence>
<sequence>MSASNPWCLAGAAPRDLPSPEGPSRVVGSGGLQQFLEPPVLFGPAACGLSADLGSSRAHLGPVVLQGVVLRIAGEGCWVDAGFLVPCLTHLLAFPAQLLILVSSAGGLRQFRQPELDQLYTAFMPEVSPGTDGAFIQVLPQKLVLRPALPDPCRAAKIADLFSGLAGMSVGANTHGFATVFSA</sequence>
<dbReference type="Proteomes" id="UP000654075">
    <property type="component" value="Unassembled WGS sequence"/>
</dbReference>
<proteinExistence type="predicted"/>
<reference evidence="1" key="1">
    <citation type="submission" date="2021-02" db="EMBL/GenBank/DDBJ databases">
        <authorList>
            <person name="Dougan E. K."/>
            <person name="Rhodes N."/>
            <person name="Thang M."/>
            <person name="Chan C."/>
        </authorList>
    </citation>
    <scope>NUCLEOTIDE SEQUENCE</scope>
</reference>
<name>A0A813ECP2_POLGL</name>
<evidence type="ECO:0000313" key="1">
    <source>
        <dbReference type="EMBL" id="CAE8598873.1"/>
    </source>
</evidence>
<organism evidence="1 2">
    <name type="scientific">Polarella glacialis</name>
    <name type="common">Dinoflagellate</name>
    <dbReference type="NCBI Taxonomy" id="89957"/>
    <lineage>
        <taxon>Eukaryota</taxon>
        <taxon>Sar</taxon>
        <taxon>Alveolata</taxon>
        <taxon>Dinophyceae</taxon>
        <taxon>Suessiales</taxon>
        <taxon>Suessiaceae</taxon>
        <taxon>Polarella</taxon>
    </lineage>
</organism>
<gene>
    <name evidence="1" type="ORF">PGLA1383_LOCUS17273</name>
</gene>
<feature type="non-terminal residue" evidence="1">
    <location>
        <position position="183"/>
    </location>
</feature>
<keyword evidence="2" id="KW-1185">Reference proteome</keyword>